<dbReference type="Proteomes" id="UP000320643">
    <property type="component" value="Unassembled WGS sequence"/>
</dbReference>
<dbReference type="InterPro" id="IPR006015">
    <property type="entry name" value="Universal_stress_UspA"/>
</dbReference>
<dbReference type="Gene3D" id="3.40.50.620">
    <property type="entry name" value="HUPs"/>
    <property type="match status" value="2"/>
</dbReference>
<organism evidence="3 4">
    <name type="scientific">Flavobacterium zepuense</name>
    <dbReference type="NCBI Taxonomy" id="2593302"/>
    <lineage>
        <taxon>Bacteria</taxon>
        <taxon>Pseudomonadati</taxon>
        <taxon>Bacteroidota</taxon>
        <taxon>Flavobacteriia</taxon>
        <taxon>Flavobacteriales</taxon>
        <taxon>Flavobacteriaceae</taxon>
        <taxon>Flavobacterium</taxon>
    </lineage>
</organism>
<dbReference type="InterPro" id="IPR014729">
    <property type="entry name" value="Rossmann-like_a/b/a_fold"/>
</dbReference>
<dbReference type="SUPFAM" id="SSF52402">
    <property type="entry name" value="Adenine nucleotide alpha hydrolases-like"/>
    <property type="match status" value="2"/>
</dbReference>
<feature type="domain" description="UspA" evidence="2">
    <location>
        <begin position="171"/>
        <end position="280"/>
    </location>
</feature>
<dbReference type="CDD" id="cd00293">
    <property type="entry name" value="USP-like"/>
    <property type="match status" value="2"/>
</dbReference>
<keyword evidence="4" id="KW-1185">Reference proteome</keyword>
<reference evidence="3 4" key="1">
    <citation type="submission" date="2019-07" db="EMBL/GenBank/DDBJ databases">
        <title>Flavobacterium sp. nov., isolated from glacier ice.</title>
        <authorList>
            <person name="Liu Q."/>
            <person name="Xin Y.-H."/>
        </authorList>
    </citation>
    <scope>NUCLEOTIDE SEQUENCE [LARGE SCALE GENOMIC DNA]</scope>
    <source>
        <strain evidence="3 4">ZT4R6</strain>
    </source>
</reference>
<evidence type="ECO:0000256" key="1">
    <source>
        <dbReference type="ARBA" id="ARBA00008791"/>
    </source>
</evidence>
<proteinExistence type="inferred from homology"/>
<evidence type="ECO:0000313" key="4">
    <source>
        <dbReference type="Proteomes" id="UP000320643"/>
    </source>
</evidence>
<name>A0A552V099_9FLAO</name>
<comment type="caution">
    <text evidence="3">The sequence shown here is derived from an EMBL/GenBank/DDBJ whole genome shotgun (WGS) entry which is preliminary data.</text>
</comment>
<dbReference type="Pfam" id="PF00582">
    <property type="entry name" value="Usp"/>
    <property type="match status" value="2"/>
</dbReference>
<dbReference type="PANTHER" id="PTHR46268">
    <property type="entry name" value="STRESS RESPONSE PROTEIN NHAX"/>
    <property type="match status" value="1"/>
</dbReference>
<gene>
    <name evidence="3" type="ORF">FMM05_11850</name>
</gene>
<evidence type="ECO:0000259" key="2">
    <source>
        <dbReference type="Pfam" id="PF00582"/>
    </source>
</evidence>
<evidence type="ECO:0000313" key="3">
    <source>
        <dbReference type="EMBL" id="TRW23850.1"/>
    </source>
</evidence>
<dbReference type="InterPro" id="IPR006016">
    <property type="entry name" value="UspA"/>
</dbReference>
<feature type="domain" description="UspA" evidence="2">
    <location>
        <begin position="5"/>
        <end position="148"/>
    </location>
</feature>
<dbReference type="EMBL" id="VJVZ01000007">
    <property type="protein sequence ID" value="TRW23850.1"/>
    <property type="molecule type" value="Genomic_DNA"/>
</dbReference>
<dbReference type="PRINTS" id="PR01438">
    <property type="entry name" value="UNVRSLSTRESS"/>
</dbReference>
<dbReference type="AlphaFoldDB" id="A0A552V099"/>
<sequence>MVHNMKKILFPTDFSDTARNAFIYALNFANQFDSELLILHVYDLPIVESQPLPESTLEIFDIVEMHQFESFREELPGLHKIAEELNMGHIKVRNVLLYGDLVYNINKVCEEEGVDFVVMGTKGASGLKETFLGSTTASVITNAKVPVLGIPAEATYSPIKNIAFTTQYRDKDNDALRNALNIATKFKARLSCLYIKNDDDPEDIDERINEWKIYYRDEDIDFFNIDGDHIEQTILDFIENQHADLLVMRTHKRGFFESLFHRSLTKKMAYHSKVPLLVFHED</sequence>
<accession>A0A552V099</accession>
<dbReference type="PANTHER" id="PTHR46268:SF6">
    <property type="entry name" value="UNIVERSAL STRESS PROTEIN UP12"/>
    <property type="match status" value="1"/>
</dbReference>
<dbReference type="OrthoDB" id="9788959at2"/>
<protein>
    <submittedName>
        <fullName evidence="3">Universal stress protein</fullName>
    </submittedName>
</protein>
<comment type="similarity">
    <text evidence="1">Belongs to the universal stress protein A family.</text>
</comment>